<keyword evidence="1" id="KW-0472">Membrane</keyword>
<dbReference type="InterPro" id="IPR007492">
    <property type="entry name" value="LytTR_DNA-bd_dom"/>
</dbReference>
<dbReference type="GO" id="GO:0003677">
    <property type="term" value="F:DNA binding"/>
    <property type="evidence" value="ECO:0007669"/>
    <property type="project" value="InterPro"/>
</dbReference>
<evidence type="ECO:0000313" key="3">
    <source>
        <dbReference type="EMBL" id="SEV99161.1"/>
    </source>
</evidence>
<keyword evidence="1" id="KW-0812">Transmembrane</keyword>
<proteinExistence type="predicted"/>
<feature type="domain" description="HTH LytTR-type" evidence="2">
    <location>
        <begin position="218"/>
        <end position="321"/>
    </location>
</feature>
<gene>
    <name evidence="3" type="ORF">SAMN04487850_1147</name>
</gene>
<dbReference type="Pfam" id="PF04397">
    <property type="entry name" value="LytTR"/>
    <property type="match status" value="1"/>
</dbReference>
<feature type="transmembrane region" description="Helical" evidence="1">
    <location>
        <begin position="167"/>
        <end position="188"/>
    </location>
</feature>
<evidence type="ECO:0000259" key="2">
    <source>
        <dbReference type="PROSITE" id="PS50930"/>
    </source>
</evidence>
<keyword evidence="4" id="KW-1185">Reference proteome</keyword>
<keyword evidence="1" id="KW-1133">Transmembrane helix</keyword>
<evidence type="ECO:0000256" key="1">
    <source>
        <dbReference type="SAM" id="Phobius"/>
    </source>
</evidence>
<protein>
    <submittedName>
        <fullName evidence="3">Transcriptional regulator, LytTR family</fullName>
    </submittedName>
</protein>
<feature type="transmembrane region" description="Helical" evidence="1">
    <location>
        <begin position="96"/>
        <end position="118"/>
    </location>
</feature>
<dbReference type="PANTHER" id="PTHR37299">
    <property type="entry name" value="TRANSCRIPTIONAL REGULATOR-RELATED"/>
    <property type="match status" value="1"/>
</dbReference>
<reference evidence="3 4" key="1">
    <citation type="submission" date="2016-10" db="EMBL/GenBank/DDBJ databases">
        <authorList>
            <person name="de Groot N.N."/>
        </authorList>
    </citation>
    <scope>NUCLEOTIDE SEQUENCE [LARGE SCALE GENOMIC DNA]</scope>
    <source>
        <strain evidence="3 4">TC2-24</strain>
    </source>
</reference>
<dbReference type="Proteomes" id="UP000199373">
    <property type="component" value="Unassembled WGS sequence"/>
</dbReference>
<dbReference type="InterPro" id="IPR046947">
    <property type="entry name" value="LytR-like"/>
</dbReference>
<dbReference type="EMBL" id="FOIQ01000002">
    <property type="protein sequence ID" value="SEV99161.1"/>
    <property type="molecule type" value="Genomic_DNA"/>
</dbReference>
<dbReference type="SMART" id="SM00850">
    <property type="entry name" value="LytTR"/>
    <property type="match status" value="1"/>
</dbReference>
<dbReference type="AlphaFoldDB" id="A0A1I0NCS0"/>
<dbReference type="Gene3D" id="2.40.50.1020">
    <property type="entry name" value="LytTr DNA-binding domain"/>
    <property type="match status" value="1"/>
</dbReference>
<dbReference type="PROSITE" id="PS50930">
    <property type="entry name" value="HTH_LYTTR"/>
    <property type="match status" value="1"/>
</dbReference>
<accession>A0A1I0NCS0</accession>
<evidence type="ECO:0000313" key="4">
    <source>
        <dbReference type="Proteomes" id="UP000199373"/>
    </source>
</evidence>
<dbReference type="GO" id="GO:0000156">
    <property type="term" value="F:phosphorelay response regulator activity"/>
    <property type="evidence" value="ECO:0007669"/>
    <property type="project" value="InterPro"/>
</dbReference>
<feature type="transmembrane region" description="Helical" evidence="1">
    <location>
        <begin position="64"/>
        <end position="84"/>
    </location>
</feature>
<name>A0A1I0NCS0_9BACT</name>
<organism evidence="3 4">
    <name type="scientific">Prevotella aff. ruminicola Tc2-24</name>
    <dbReference type="NCBI Taxonomy" id="81582"/>
    <lineage>
        <taxon>Bacteria</taxon>
        <taxon>Pseudomonadati</taxon>
        <taxon>Bacteroidota</taxon>
        <taxon>Bacteroidia</taxon>
        <taxon>Bacteroidales</taxon>
        <taxon>Prevotellaceae</taxon>
        <taxon>Prevotella</taxon>
    </lineage>
</organism>
<dbReference type="PANTHER" id="PTHR37299:SF1">
    <property type="entry name" value="STAGE 0 SPORULATION PROTEIN A HOMOLOG"/>
    <property type="match status" value="1"/>
</dbReference>
<sequence length="321" mass="37107">MPSASIFAISIAKIRKSREKQKEKVENLCLCEEEYIPLRQIQLYLFMKIFSILTRKYPYPQNRLWLRDSAVYCTIVFLILYLLQPFGFSMYHGNKLLVSLLFGIVTFACCYIFGLVFVPLQKRISPWRIWHEVCSTLVMILCIYLCNLLVFFFVFHYPINLEFCLLSFYWTLIVGLVITVISVSVSYSRHLRNELASMLNKNTEEQADIQVTIHDTAVRGKDLTIGINDFLYAEAQKNNVVIYYLSEGQVTSTELRCTLGSILEDLSYGNIFQCHRSFIVNMNNISSAKGNSNGYQLMLGNCRNQVPVSRTYVPKLKSFIA</sequence>
<feature type="transmembrane region" description="Helical" evidence="1">
    <location>
        <begin position="130"/>
        <end position="155"/>
    </location>
</feature>